<dbReference type="EMBL" id="AP024702">
    <property type="protein sequence ID" value="BCX47599.1"/>
    <property type="molecule type" value="Genomic_DNA"/>
</dbReference>
<proteinExistence type="predicted"/>
<dbReference type="RefSeq" id="WP_338689871.1">
    <property type="nucleotide sequence ID" value="NZ_AP024702.1"/>
</dbReference>
<evidence type="ECO:0000313" key="4">
    <source>
        <dbReference type="EMBL" id="BCX47599.1"/>
    </source>
</evidence>
<keyword evidence="1 4" id="KW-0413">Isomerase</keyword>
<dbReference type="PANTHER" id="PTHR47245">
    <property type="entry name" value="PEPTIDYLPROLYL ISOMERASE"/>
    <property type="match status" value="1"/>
</dbReference>
<dbReference type="Pfam" id="PF13616">
    <property type="entry name" value="Rotamase_3"/>
    <property type="match status" value="1"/>
</dbReference>
<keyword evidence="1" id="KW-0697">Rotamase</keyword>
<evidence type="ECO:0000313" key="5">
    <source>
        <dbReference type="Proteomes" id="UP001374893"/>
    </source>
</evidence>
<dbReference type="Gene3D" id="1.10.8.1040">
    <property type="match status" value="1"/>
</dbReference>
<dbReference type="PANTHER" id="PTHR47245:SF2">
    <property type="entry name" value="PEPTIDYL-PROLYL CIS-TRANS ISOMERASE HP_0175-RELATED"/>
    <property type="match status" value="1"/>
</dbReference>
<evidence type="ECO:0000259" key="3">
    <source>
        <dbReference type="PROSITE" id="PS50198"/>
    </source>
</evidence>
<dbReference type="Gene3D" id="3.10.50.40">
    <property type="match status" value="1"/>
</dbReference>
<evidence type="ECO:0000256" key="2">
    <source>
        <dbReference type="SAM" id="MobiDB-lite"/>
    </source>
</evidence>
<dbReference type="InterPro" id="IPR000297">
    <property type="entry name" value="PPIase_PpiC"/>
</dbReference>
<gene>
    <name evidence="4" type="ORF">HAHE_15070</name>
</gene>
<evidence type="ECO:0000256" key="1">
    <source>
        <dbReference type="PROSITE-ProRule" id="PRU00278"/>
    </source>
</evidence>
<dbReference type="SUPFAM" id="SSF109998">
    <property type="entry name" value="Triger factor/SurA peptide-binding domain-like"/>
    <property type="match status" value="1"/>
</dbReference>
<dbReference type="InterPro" id="IPR046357">
    <property type="entry name" value="PPIase_dom_sf"/>
</dbReference>
<name>A0ABM7R8Z0_9BACT</name>
<dbReference type="GO" id="GO:0016853">
    <property type="term" value="F:isomerase activity"/>
    <property type="evidence" value="ECO:0007669"/>
    <property type="project" value="UniProtKB-KW"/>
</dbReference>
<reference evidence="4 5" key="1">
    <citation type="submission" date="2021-06" db="EMBL/GenBank/DDBJ databases">
        <title>Complete genome of Haloferula helveola possessing various polysaccharide degrading enzymes.</title>
        <authorList>
            <person name="Takami H."/>
            <person name="Huang C."/>
            <person name="Hamasaki K."/>
        </authorList>
    </citation>
    <scope>NUCLEOTIDE SEQUENCE [LARGE SCALE GENOMIC DNA]</scope>
    <source>
        <strain evidence="4 5">CN-1</strain>
    </source>
</reference>
<feature type="domain" description="PpiC" evidence="3">
    <location>
        <begin position="142"/>
        <end position="256"/>
    </location>
</feature>
<dbReference type="InterPro" id="IPR050245">
    <property type="entry name" value="PrsA_foldase"/>
</dbReference>
<organism evidence="4 5">
    <name type="scientific">Haloferula helveola</name>
    <dbReference type="NCBI Taxonomy" id="490095"/>
    <lineage>
        <taxon>Bacteria</taxon>
        <taxon>Pseudomonadati</taxon>
        <taxon>Verrucomicrobiota</taxon>
        <taxon>Verrucomicrobiia</taxon>
        <taxon>Verrucomicrobiales</taxon>
        <taxon>Verrucomicrobiaceae</taxon>
        <taxon>Haloferula</taxon>
    </lineage>
</organism>
<accession>A0ABM7R8Z0</accession>
<dbReference type="Proteomes" id="UP001374893">
    <property type="component" value="Chromosome"/>
</dbReference>
<dbReference type="PROSITE" id="PS50198">
    <property type="entry name" value="PPIC_PPIASE_2"/>
    <property type="match status" value="1"/>
</dbReference>
<sequence length="334" mass="36523">MIRHSHRLFLIAAATALVTQCEKPSTNTGAPAPEGVLATVAGEPITEADLLAEAEWRHANRERVPSATELLDEMIHRRAMLAKARSEGLDEDPATRRRMESILIARLRERDLEKAVANAEITEEELRQAYEAKSGELTRKGQDRFAILFLEASDKSSDERRAEVRARIDEGIAKSDADPAPGGRGPAAMGFGAVAVDYSDDQTTRYRGGDLGWIPEGQESARVPAEVLETGRKLSKGERSEVIETPLGFYVIMKTDARPGGMPAFDQVSPRLHQELLVEKRRGIERAFVESAVSEADVTIDEAALKEVQLPSRPTPQKPASTGPDTLPQPSASR</sequence>
<feature type="region of interest" description="Disordered" evidence="2">
    <location>
        <begin position="305"/>
        <end position="334"/>
    </location>
</feature>
<feature type="compositionally biased region" description="Polar residues" evidence="2">
    <location>
        <begin position="318"/>
        <end position="334"/>
    </location>
</feature>
<protein>
    <submittedName>
        <fullName evidence="4">Peptidylprolyl isomerase</fullName>
    </submittedName>
</protein>
<dbReference type="SUPFAM" id="SSF54534">
    <property type="entry name" value="FKBP-like"/>
    <property type="match status" value="1"/>
</dbReference>
<dbReference type="InterPro" id="IPR027304">
    <property type="entry name" value="Trigger_fact/SurA_dom_sf"/>
</dbReference>
<dbReference type="PROSITE" id="PS01096">
    <property type="entry name" value="PPIC_PPIASE_1"/>
    <property type="match status" value="1"/>
</dbReference>
<dbReference type="InterPro" id="IPR023058">
    <property type="entry name" value="PPIase_PpiC_CS"/>
</dbReference>
<keyword evidence="5" id="KW-1185">Reference proteome</keyword>